<sequence length="61" mass="6628">MCGLAAGLDRRNGWTIAEHAGEVSPDGMQRLLRRAEFDVDGVRDDVRELVVGHLGDPDAVL</sequence>
<evidence type="ECO:0000313" key="2">
    <source>
        <dbReference type="EMBL" id="SNT66321.1"/>
    </source>
</evidence>
<gene>
    <name evidence="1" type="ORF">SAMN05421812_12763</name>
    <name evidence="2" type="ORF">SAMN05421812_13810</name>
</gene>
<dbReference type="Proteomes" id="UP000198362">
    <property type="component" value="Unassembled WGS sequence"/>
</dbReference>
<proteinExistence type="predicted"/>
<protein>
    <submittedName>
        <fullName evidence="2">Uncharacterized protein</fullName>
    </submittedName>
</protein>
<dbReference type="AlphaFoldDB" id="A0A239PGW8"/>
<reference evidence="2 3" key="1">
    <citation type="submission" date="2017-06" db="EMBL/GenBank/DDBJ databases">
        <authorList>
            <person name="Kim H.J."/>
            <person name="Triplett B.A."/>
        </authorList>
    </citation>
    <scope>NUCLEOTIDE SEQUENCE [LARGE SCALE GENOMIC DNA]</scope>
    <source>
        <strain evidence="2 3">CGMCC 4.5593</strain>
    </source>
</reference>
<organism evidence="2 3">
    <name type="scientific">Asanoa hainanensis</name>
    <dbReference type="NCBI Taxonomy" id="560556"/>
    <lineage>
        <taxon>Bacteria</taxon>
        <taxon>Bacillati</taxon>
        <taxon>Actinomycetota</taxon>
        <taxon>Actinomycetes</taxon>
        <taxon>Micromonosporales</taxon>
        <taxon>Micromonosporaceae</taxon>
        <taxon>Asanoa</taxon>
    </lineage>
</organism>
<feature type="non-terminal residue" evidence="2">
    <location>
        <position position="61"/>
    </location>
</feature>
<accession>A0A239PGW8</accession>
<name>A0A239PGW8_9ACTN</name>
<evidence type="ECO:0000313" key="3">
    <source>
        <dbReference type="Proteomes" id="UP000198362"/>
    </source>
</evidence>
<evidence type="ECO:0000313" key="1">
    <source>
        <dbReference type="EMBL" id="SNT65854.1"/>
    </source>
</evidence>
<keyword evidence="3" id="KW-1185">Reference proteome</keyword>
<dbReference type="EMBL" id="FZPH01000027">
    <property type="protein sequence ID" value="SNT65854.1"/>
    <property type="molecule type" value="Genomic_DNA"/>
</dbReference>
<dbReference type="EMBL" id="FZPH01000038">
    <property type="protein sequence ID" value="SNT66321.1"/>
    <property type="molecule type" value="Genomic_DNA"/>
</dbReference>